<comment type="caution">
    <text evidence="1">The sequence shown here is derived from an EMBL/GenBank/DDBJ whole genome shotgun (WGS) entry which is preliminary data.</text>
</comment>
<evidence type="ECO:0000313" key="1">
    <source>
        <dbReference type="EMBL" id="GCC19453.1"/>
    </source>
</evidence>
<dbReference type="EMBL" id="BEZZ01000001">
    <property type="protein sequence ID" value="GCC19453.1"/>
    <property type="molecule type" value="Genomic_DNA"/>
</dbReference>
<organism evidence="1 2">
    <name type="scientific">Chiloscyllium punctatum</name>
    <name type="common">Brownbanded bambooshark</name>
    <name type="synonym">Hemiscyllium punctatum</name>
    <dbReference type="NCBI Taxonomy" id="137246"/>
    <lineage>
        <taxon>Eukaryota</taxon>
        <taxon>Metazoa</taxon>
        <taxon>Chordata</taxon>
        <taxon>Craniata</taxon>
        <taxon>Vertebrata</taxon>
        <taxon>Chondrichthyes</taxon>
        <taxon>Elasmobranchii</taxon>
        <taxon>Galeomorphii</taxon>
        <taxon>Galeoidea</taxon>
        <taxon>Orectolobiformes</taxon>
        <taxon>Hemiscylliidae</taxon>
        <taxon>Chiloscyllium</taxon>
    </lineage>
</organism>
<gene>
    <name evidence="1" type="ORF">chiPu_0000003</name>
</gene>
<sequence>MDGVLYAKVRDGGLALTRLSTFIPISIVRKYGTLHKSDDEILHASFRFEGESVAEKMHKWSKLRVMEKIWNPNINRQLDEADTIIEDSEDGWRSLRVPTMQTGDLSSGCGFAGQGYFNCQRATLKSRKGHDPSHMGSASNSVDVVGNSTGGQYETCIPQCEIKVY</sequence>
<dbReference type="Proteomes" id="UP000287033">
    <property type="component" value="Unassembled WGS sequence"/>
</dbReference>
<accession>A0A401RMS5</accession>
<dbReference type="AlphaFoldDB" id="A0A401RMS5"/>
<keyword evidence="2" id="KW-1185">Reference proteome</keyword>
<evidence type="ECO:0000313" key="2">
    <source>
        <dbReference type="Proteomes" id="UP000287033"/>
    </source>
</evidence>
<protein>
    <submittedName>
        <fullName evidence="1">Uncharacterized protein</fullName>
    </submittedName>
</protein>
<proteinExistence type="predicted"/>
<reference evidence="1 2" key="1">
    <citation type="journal article" date="2018" name="Nat. Ecol. Evol.">
        <title>Shark genomes provide insights into elasmobranch evolution and the origin of vertebrates.</title>
        <authorList>
            <person name="Hara Y"/>
            <person name="Yamaguchi K"/>
            <person name="Onimaru K"/>
            <person name="Kadota M"/>
            <person name="Koyanagi M"/>
            <person name="Keeley SD"/>
            <person name="Tatsumi K"/>
            <person name="Tanaka K"/>
            <person name="Motone F"/>
            <person name="Kageyama Y"/>
            <person name="Nozu R"/>
            <person name="Adachi N"/>
            <person name="Nishimura O"/>
            <person name="Nakagawa R"/>
            <person name="Tanegashima C"/>
            <person name="Kiyatake I"/>
            <person name="Matsumoto R"/>
            <person name="Murakumo K"/>
            <person name="Nishida K"/>
            <person name="Terakita A"/>
            <person name="Kuratani S"/>
            <person name="Sato K"/>
            <person name="Hyodo S Kuraku.S."/>
        </authorList>
    </citation>
    <scope>NUCLEOTIDE SEQUENCE [LARGE SCALE GENOMIC DNA]</scope>
</reference>
<name>A0A401RMS5_CHIPU</name>